<dbReference type="InterPro" id="IPR050268">
    <property type="entry name" value="NADH-dep_flavin_reductase"/>
</dbReference>
<dbReference type="Proteomes" id="UP000248311">
    <property type="component" value="Unassembled WGS sequence"/>
</dbReference>
<proteinExistence type="inferred from homology"/>
<organism evidence="4 5">
    <name type="scientific">Pseudoroseicyclus aestuarii</name>
    <dbReference type="NCBI Taxonomy" id="1795041"/>
    <lineage>
        <taxon>Bacteria</taxon>
        <taxon>Pseudomonadati</taxon>
        <taxon>Pseudomonadota</taxon>
        <taxon>Alphaproteobacteria</taxon>
        <taxon>Rhodobacterales</taxon>
        <taxon>Paracoccaceae</taxon>
        <taxon>Pseudoroseicyclus</taxon>
    </lineage>
</organism>
<name>A0A318SRB6_9RHOB</name>
<dbReference type="SMART" id="SM00903">
    <property type="entry name" value="Flavin_Reduct"/>
    <property type="match status" value="1"/>
</dbReference>
<evidence type="ECO:0000256" key="1">
    <source>
        <dbReference type="ARBA" id="ARBA00008898"/>
    </source>
</evidence>
<keyword evidence="2" id="KW-0560">Oxidoreductase</keyword>
<keyword evidence="5" id="KW-1185">Reference proteome</keyword>
<protein>
    <submittedName>
        <fullName evidence="4">Flavin reductase (DIM6/NTAB) family NADH-FMN oxidoreductase RutF</fullName>
    </submittedName>
</protein>
<accession>A0A318SRB6</accession>
<dbReference type="InterPro" id="IPR012349">
    <property type="entry name" value="Split_barrel_FMN-bd"/>
</dbReference>
<dbReference type="AlphaFoldDB" id="A0A318SRB6"/>
<comment type="caution">
    <text evidence="4">The sequence shown here is derived from an EMBL/GenBank/DDBJ whole genome shotgun (WGS) entry which is preliminary data.</text>
</comment>
<dbReference type="InterPro" id="IPR002563">
    <property type="entry name" value="Flavin_Rdtase-like_dom"/>
</dbReference>
<sequence length="182" mass="18886">MTPDRPLAPLQLNLNGAEQGLVDAAAFREAMALMGATVCVVTGGRDEARLGRTVTAALSLSAEPPAVLVSLNTESALAQAVRESGRFSFAMLSEGQQAVADAFAGKVEAARRFESGTWDAWPSGEPKLQGAVAAMDCRVLTAVETGTHILLIGGVTRVETNPACSPLIWHGRSYKAPGPLAG</sequence>
<evidence type="ECO:0000313" key="5">
    <source>
        <dbReference type="Proteomes" id="UP000248311"/>
    </source>
</evidence>
<gene>
    <name evidence="4" type="ORF">DFP88_1025</name>
</gene>
<dbReference type="Pfam" id="PF01613">
    <property type="entry name" value="Flavin_Reduct"/>
    <property type="match status" value="1"/>
</dbReference>
<comment type="similarity">
    <text evidence="1">Belongs to the non-flavoprotein flavin reductase family.</text>
</comment>
<dbReference type="PANTHER" id="PTHR30466:SF11">
    <property type="entry name" value="FLAVIN-DEPENDENT MONOOXYGENASE, REDUCTASE SUBUNIT HSAB"/>
    <property type="match status" value="1"/>
</dbReference>
<reference evidence="4 5" key="1">
    <citation type="submission" date="2018-06" db="EMBL/GenBank/DDBJ databases">
        <title>Genomic Encyclopedia of Type Strains, Phase III (KMG-III): the genomes of soil and plant-associated and newly described type strains.</title>
        <authorList>
            <person name="Whitman W."/>
        </authorList>
    </citation>
    <scope>NUCLEOTIDE SEQUENCE [LARGE SCALE GENOMIC DNA]</scope>
    <source>
        <strain evidence="4 5">CECT 9025</strain>
    </source>
</reference>
<evidence type="ECO:0000259" key="3">
    <source>
        <dbReference type="SMART" id="SM00903"/>
    </source>
</evidence>
<dbReference type="Gene3D" id="2.30.110.10">
    <property type="entry name" value="Electron Transport, Fmn-binding Protein, Chain A"/>
    <property type="match status" value="1"/>
</dbReference>
<dbReference type="PANTHER" id="PTHR30466">
    <property type="entry name" value="FLAVIN REDUCTASE"/>
    <property type="match status" value="1"/>
</dbReference>
<evidence type="ECO:0000256" key="2">
    <source>
        <dbReference type="ARBA" id="ARBA00023002"/>
    </source>
</evidence>
<dbReference type="SUPFAM" id="SSF50475">
    <property type="entry name" value="FMN-binding split barrel"/>
    <property type="match status" value="1"/>
</dbReference>
<evidence type="ECO:0000313" key="4">
    <source>
        <dbReference type="EMBL" id="PYE84213.1"/>
    </source>
</evidence>
<dbReference type="EMBL" id="QJTE01000002">
    <property type="protein sequence ID" value="PYE84213.1"/>
    <property type="molecule type" value="Genomic_DNA"/>
</dbReference>
<feature type="domain" description="Flavin reductase like" evidence="3">
    <location>
        <begin position="31"/>
        <end position="176"/>
    </location>
</feature>
<dbReference type="RefSeq" id="WP_181418564.1">
    <property type="nucleotide sequence ID" value="NZ_QJTE01000002.1"/>
</dbReference>
<dbReference type="GO" id="GO:0010181">
    <property type="term" value="F:FMN binding"/>
    <property type="evidence" value="ECO:0007669"/>
    <property type="project" value="InterPro"/>
</dbReference>
<dbReference type="GO" id="GO:0042602">
    <property type="term" value="F:riboflavin reductase (NADPH) activity"/>
    <property type="evidence" value="ECO:0007669"/>
    <property type="project" value="TreeGrafter"/>
</dbReference>